<dbReference type="GO" id="GO:0034599">
    <property type="term" value="P:cellular response to oxidative stress"/>
    <property type="evidence" value="ECO:0007669"/>
    <property type="project" value="TreeGrafter"/>
</dbReference>
<sequence length="75" mass="8208">MSEHAITSNEAFFLKQLPKRILVVSGGYFAMEFAGIFNGLGADTRLLYRGDLFLRGFAQSVRTHLATLGTAVVSQ</sequence>
<dbReference type="GO" id="GO:0045454">
    <property type="term" value="P:cell redox homeostasis"/>
    <property type="evidence" value="ECO:0007669"/>
    <property type="project" value="InterPro"/>
</dbReference>
<evidence type="ECO:0000256" key="2">
    <source>
        <dbReference type="ARBA" id="ARBA00007532"/>
    </source>
</evidence>
<organism evidence="8 9">
    <name type="scientific">Pseudomonas fluorescens</name>
    <dbReference type="NCBI Taxonomy" id="294"/>
    <lineage>
        <taxon>Bacteria</taxon>
        <taxon>Pseudomonadati</taxon>
        <taxon>Pseudomonadota</taxon>
        <taxon>Gammaproteobacteria</taxon>
        <taxon>Pseudomonadales</taxon>
        <taxon>Pseudomonadaceae</taxon>
        <taxon>Pseudomonas</taxon>
    </lineage>
</organism>
<protein>
    <recommendedName>
        <fullName evidence="7">FAD/NAD(P)-binding domain-containing protein</fullName>
    </recommendedName>
</protein>
<dbReference type="Pfam" id="PF07992">
    <property type="entry name" value="Pyr_redox_2"/>
    <property type="match status" value="1"/>
</dbReference>
<dbReference type="EMBL" id="CABVGX010000021">
    <property type="protein sequence ID" value="VVM93724.1"/>
    <property type="molecule type" value="Genomic_DNA"/>
</dbReference>
<evidence type="ECO:0000256" key="1">
    <source>
        <dbReference type="ARBA" id="ARBA00001974"/>
    </source>
</evidence>
<dbReference type="GO" id="GO:0005829">
    <property type="term" value="C:cytosol"/>
    <property type="evidence" value="ECO:0007669"/>
    <property type="project" value="TreeGrafter"/>
</dbReference>
<dbReference type="GO" id="GO:0004362">
    <property type="term" value="F:glutathione-disulfide reductase (NADPH) activity"/>
    <property type="evidence" value="ECO:0007669"/>
    <property type="project" value="TreeGrafter"/>
</dbReference>
<keyword evidence="5" id="KW-0676">Redox-active center</keyword>
<comment type="similarity">
    <text evidence="2">Belongs to the class-I pyridine nucleotide-disulfide oxidoreductase family.</text>
</comment>
<dbReference type="GO" id="GO:0006749">
    <property type="term" value="P:glutathione metabolic process"/>
    <property type="evidence" value="ECO:0007669"/>
    <property type="project" value="TreeGrafter"/>
</dbReference>
<dbReference type="SUPFAM" id="SSF51905">
    <property type="entry name" value="FAD/NAD(P)-binding domain"/>
    <property type="match status" value="1"/>
</dbReference>
<evidence type="ECO:0000313" key="9">
    <source>
        <dbReference type="Proteomes" id="UP000325607"/>
    </source>
</evidence>
<dbReference type="Gene3D" id="3.50.50.60">
    <property type="entry name" value="FAD/NAD(P)-binding domain"/>
    <property type="match status" value="1"/>
</dbReference>
<reference evidence="8 9" key="1">
    <citation type="submission" date="2019-09" db="EMBL/GenBank/DDBJ databases">
        <authorList>
            <person name="Chandra G."/>
            <person name="Truman W A."/>
        </authorList>
    </citation>
    <scope>NUCLEOTIDE SEQUENCE [LARGE SCALE GENOMIC DNA]</scope>
    <source>
        <strain evidence="8">PS645</strain>
    </source>
</reference>
<evidence type="ECO:0000259" key="7">
    <source>
        <dbReference type="Pfam" id="PF07992"/>
    </source>
</evidence>
<evidence type="ECO:0000256" key="5">
    <source>
        <dbReference type="ARBA" id="ARBA00023284"/>
    </source>
</evidence>
<gene>
    <name evidence="8" type="ORF">PS645_02919</name>
</gene>
<dbReference type="InterPro" id="IPR046952">
    <property type="entry name" value="GSHR/TRXR-like"/>
</dbReference>
<dbReference type="InterPro" id="IPR023753">
    <property type="entry name" value="FAD/NAD-binding_dom"/>
</dbReference>
<keyword evidence="6" id="KW-1133">Transmembrane helix</keyword>
<keyword evidence="6" id="KW-0812">Transmembrane</keyword>
<keyword evidence="4" id="KW-1015">Disulfide bond</keyword>
<comment type="cofactor">
    <cofactor evidence="1">
        <name>FAD</name>
        <dbReference type="ChEBI" id="CHEBI:57692"/>
    </cofactor>
</comment>
<dbReference type="PANTHER" id="PTHR42737">
    <property type="entry name" value="GLUTATHIONE REDUCTASE"/>
    <property type="match status" value="1"/>
</dbReference>
<dbReference type="PRINTS" id="PR00945">
    <property type="entry name" value="HGRDTASE"/>
</dbReference>
<feature type="transmembrane region" description="Helical" evidence="6">
    <location>
        <begin position="21"/>
        <end position="40"/>
    </location>
</feature>
<proteinExistence type="inferred from homology"/>
<evidence type="ECO:0000256" key="6">
    <source>
        <dbReference type="SAM" id="Phobius"/>
    </source>
</evidence>
<evidence type="ECO:0000256" key="3">
    <source>
        <dbReference type="ARBA" id="ARBA00023002"/>
    </source>
</evidence>
<name>A0A5E6TKD2_PSEFL</name>
<feature type="domain" description="FAD/NAD(P)-binding" evidence="7">
    <location>
        <begin position="5"/>
        <end position="65"/>
    </location>
</feature>
<accession>A0A5E6TKD2</accession>
<dbReference type="PANTHER" id="PTHR42737:SF2">
    <property type="entry name" value="GLUTATHIONE REDUCTASE"/>
    <property type="match status" value="1"/>
</dbReference>
<dbReference type="Proteomes" id="UP000325607">
    <property type="component" value="Unassembled WGS sequence"/>
</dbReference>
<keyword evidence="3" id="KW-0560">Oxidoreductase</keyword>
<evidence type="ECO:0000313" key="8">
    <source>
        <dbReference type="EMBL" id="VVM93724.1"/>
    </source>
</evidence>
<dbReference type="GO" id="GO:0050660">
    <property type="term" value="F:flavin adenine dinucleotide binding"/>
    <property type="evidence" value="ECO:0007669"/>
    <property type="project" value="InterPro"/>
</dbReference>
<evidence type="ECO:0000256" key="4">
    <source>
        <dbReference type="ARBA" id="ARBA00023157"/>
    </source>
</evidence>
<dbReference type="InterPro" id="IPR036188">
    <property type="entry name" value="FAD/NAD-bd_sf"/>
</dbReference>
<dbReference type="AlphaFoldDB" id="A0A5E6TKD2"/>
<keyword evidence="6" id="KW-0472">Membrane</keyword>